<evidence type="ECO:0000259" key="5">
    <source>
        <dbReference type="Pfam" id="PF01494"/>
    </source>
</evidence>
<evidence type="ECO:0000313" key="6">
    <source>
        <dbReference type="EMBL" id="RAG84196.1"/>
    </source>
</evidence>
<evidence type="ECO:0000256" key="3">
    <source>
        <dbReference type="ARBA" id="ARBA00022827"/>
    </source>
</evidence>
<keyword evidence="4" id="KW-0560">Oxidoreductase</keyword>
<dbReference type="Gene3D" id="3.50.50.60">
    <property type="entry name" value="FAD/NAD(P)-binding domain"/>
    <property type="match status" value="1"/>
</dbReference>
<dbReference type="SUPFAM" id="SSF51905">
    <property type="entry name" value="FAD/NAD(P)-binding domain"/>
    <property type="match status" value="1"/>
</dbReference>
<name>A0A2X0J1X6_9ACTN</name>
<comment type="caution">
    <text evidence="6">The sequence shown here is derived from an EMBL/GenBank/DDBJ whole genome shotgun (WGS) entry which is preliminary data.</text>
</comment>
<dbReference type="InterPro" id="IPR036188">
    <property type="entry name" value="FAD/NAD-bd_sf"/>
</dbReference>
<dbReference type="InterPro" id="IPR002938">
    <property type="entry name" value="FAD-bd"/>
</dbReference>
<dbReference type="EMBL" id="QKYN01000070">
    <property type="protein sequence ID" value="RAG84196.1"/>
    <property type="molecule type" value="Genomic_DNA"/>
</dbReference>
<dbReference type="AlphaFoldDB" id="A0A2X0J1X6"/>
<organism evidence="6 7">
    <name type="scientific">Streptacidiphilus pinicola</name>
    <dbReference type="NCBI Taxonomy" id="2219663"/>
    <lineage>
        <taxon>Bacteria</taxon>
        <taxon>Bacillati</taxon>
        <taxon>Actinomycetota</taxon>
        <taxon>Actinomycetes</taxon>
        <taxon>Kitasatosporales</taxon>
        <taxon>Streptomycetaceae</taxon>
        <taxon>Streptacidiphilus</taxon>
    </lineage>
</organism>
<dbReference type="Pfam" id="PF01494">
    <property type="entry name" value="FAD_binding_3"/>
    <property type="match status" value="1"/>
</dbReference>
<keyword evidence="3" id="KW-0274">FAD</keyword>
<proteinExistence type="predicted"/>
<evidence type="ECO:0000256" key="2">
    <source>
        <dbReference type="ARBA" id="ARBA00022630"/>
    </source>
</evidence>
<dbReference type="PANTHER" id="PTHR46496:SF1">
    <property type="entry name" value="ZEAXANTHIN EPOXIDASE, CHLOROPLASTIC"/>
    <property type="match status" value="1"/>
</dbReference>
<dbReference type="PANTHER" id="PTHR46496">
    <property type="match status" value="1"/>
</dbReference>
<evidence type="ECO:0000313" key="7">
    <source>
        <dbReference type="Proteomes" id="UP000248889"/>
    </source>
</evidence>
<dbReference type="RefSeq" id="WP_111502089.1">
    <property type="nucleotide sequence ID" value="NZ_QKYN01000070.1"/>
</dbReference>
<evidence type="ECO:0000256" key="4">
    <source>
        <dbReference type="ARBA" id="ARBA00023002"/>
    </source>
</evidence>
<protein>
    <recommendedName>
        <fullName evidence="5">FAD-binding domain-containing protein</fullName>
    </recommendedName>
</protein>
<dbReference type="PRINTS" id="PR00420">
    <property type="entry name" value="RNGMNOXGNASE"/>
</dbReference>
<dbReference type="Proteomes" id="UP000248889">
    <property type="component" value="Unassembled WGS sequence"/>
</dbReference>
<feature type="domain" description="FAD-binding" evidence="5">
    <location>
        <begin position="7"/>
        <end position="353"/>
    </location>
</feature>
<dbReference type="GO" id="GO:0071949">
    <property type="term" value="F:FAD binding"/>
    <property type="evidence" value="ECO:0007669"/>
    <property type="project" value="InterPro"/>
</dbReference>
<gene>
    <name evidence="6" type="ORF">DN069_18245</name>
</gene>
<evidence type="ECO:0000256" key="1">
    <source>
        <dbReference type="ARBA" id="ARBA00001974"/>
    </source>
</evidence>
<dbReference type="GO" id="GO:0016491">
    <property type="term" value="F:oxidoreductase activity"/>
    <property type="evidence" value="ECO:0007669"/>
    <property type="project" value="UniProtKB-KW"/>
</dbReference>
<accession>A0A2X0J1X6</accession>
<keyword evidence="2" id="KW-0285">Flavoprotein</keyword>
<sequence>MTARRFTAMVVGGGIGGLAAAAALARSGLQVTVVERAPSFEPGGSGLMLYPNGIAAADAISRRLGRRIRDTGHVIGPDEERLLLSSSGRVLAREKIGRLGWPDGTPSVSILRTAVQEALVEDVVSAGVELRMGTVLSDYAGADDAVSVRLSDGSAHSTDLLVAADGIWSSVRERMVADGPPRYCGYSSVRGHTPGDWPWPQGFVANGNGVQIFAAPVTADGTLYWTAKITAPPGVWRPLGQEAAQRALAEQIAGWPADIVRLITGSDPADIAVTDVHDRDPVSQWVDGRVVLLGDAAHPMAPALGQATNMALEDAVVLASELRTHVVNGDRGDFGTALHAYQRQRVERTTRVVLLSRRQGLLDQGTGKVQSLVRNTTMSLRGRKDAALHEVTRWAVPAVAA</sequence>
<keyword evidence="7" id="KW-1185">Reference proteome</keyword>
<dbReference type="OrthoDB" id="4568714at2"/>
<reference evidence="6 7" key="1">
    <citation type="submission" date="2018-06" db="EMBL/GenBank/DDBJ databases">
        <title>Streptacidiphilus pinicola sp. nov., isolated from pine grove soil.</title>
        <authorList>
            <person name="Roh S.G."/>
            <person name="Park S."/>
            <person name="Kim M.-K."/>
            <person name="Yun B.-R."/>
            <person name="Park J."/>
            <person name="Kim M.J."/>
            <person name="Kim Y.S."/>
            <person name="Kim S.B."/>
        </authorList>
    </citation>
    <scope>NUCLEOTIDE SEQUENCE [LARGE SCALE GENOMIC DNA]</scope>
    <source>
        <strain evidence="6 7">MMS16-CNU450</strain>
    </source>
</reference>
<comment type="cofactor">
    <cofactor evidence="1">
        <name>FAD</name>
        <dbReference type="ChEBI" id="CHEBI:57692"/>
    </cofactor>
</comment>